<keyword evidence="4" id="KW-0862">Zinc</keyword>
<evidence type="ECO:0000256" key="4">
    <source>
        <dbReference type="ARBA" id="ARBA00022833"/>
    </source>
</evidence>
<evidence type="ECO:0000256" key="6">
    <source>
        <dbReference type="ARBA" id="ARBA00023172"/>
    </source>
</evidence>
<keyword evidence="10" id="KW-0540">Nuclease</keyword>
<protein>
    <submittedName>
        <fullName evidence="10">RNA-guided endonuclease InsQ/TnpB family protein</fullName>
    </submittedName>
</protein>
<sequence>MKANTASRLRLYPDSVQAERLVSWTHTCRAVRNVALAERVWAYRSARRVTVRAVDQCVELTEARREHEWLRDLPAQCAQRVLRQLDTAYDNFWNPAHPAGFPRFKRKRGRQGVAFPGQAVRIRKVSRRMAQVWLPKLGWVRLRLARPIEGVVRNAAVSQDGLGWHIAFGVHQPEPVEPLVNTGPPVGVDLGIACSVFLSSEESERQRPDIFSPGEKKRLRGLEQRKARQIVYAKRHSRGRYSKRLRRTIAQIATMKARQSRRRADWNHKLTADLANNHGLIAIENLCVSNMARSAKGTIEHPGRQVLQKAGLNRSIYDQGWFEIRRQLGYKAKRSGGTLVVVPAPGTSQTCAECGVRDPDSRRGCGRLFACVHCGHTDHADRNAAINIRDRALSTAGRAGPTVSGHGRS</sequence>
<feature type="domain" description="Transposase putative helix-turn-helix" evidence="9">
    <location>
        <begin position="1"/>
        <end position="45"/>
    </location>
</feature>
<keyword evidence="10" id="KW-0255">Endonuclease</keyword>
<dbReference type="Pfam" id="PF07282">
    <property type="entry name" value="Cas12f1-like_TNB"/>
    <property type="match status" value="1"/>
</dbReference>
<reference evidence="11" key="1">
    <citation type="journal article" date="2019" name="Int. J. Syst. Evol. Microbiol.">
        <title>The Global Catalogue of Microorganisms (GCM) 10K type strain sequencing project: providing services to taxonomists for standard genome sequencing and annotation.</title>
        <authorList>
            <consortium name="The Broad Institute Genomics Platform"/>
            <consortium name="The Broad Institute Genome Sequencing Center for Infectious Disease"/>
            <person name="Wu L."/>
            <person name="Ma J."/>
        </authorList>
    </citation>
    <scope>NUCLEOTIDE SEQUENCE [LARGE SCALE GENOMIC DNA]</scope>
    <source>
        <strain evidence="11">CGMCC 4.7643</strain>
    </source>
</reference>
<evidence type="ECO:0000256" key="5">
    <source>
        <dbReference type="ARBA" id="ARBA00023125"/>
    </source>
</evidence>
<dbReference type="InterPro" id="IPR001959">
    <property type="entry name" value="Transposase"/>
</dbReference>
<dbReference type="NCBIfam" id="NF040570">
    <property type="entry name" value="guided_TnpB"/>
    <property type="match status" value="1"/>
</dbReference>
<keyword evidence="6" id="KW-0233">DNA recombination</keyword>
<organism evidence="10 11">
    <name type="scientific">Amycolatopsis samaneae</name>
    <dbReference type="NCBI Taxonomy" id="664691"/>
    <lineage>
        <taxon>Bacteria</taxon>
        <taxon>Bacillati</taxon>
        <taxon>Actinomycetota</taxon>
        <taxon>Actinomycetes</taxon>
        <taxon>Pseudonocardiales</taxon>
        <taxon>Pseudonocardiaceae</taxon>
        <taxon>Amycolatopsis</taxon>
    </lineage>
</organism>
<dbReference type="RefSeq" id="WP_345389608.1">
    <property type="nucleotide sequence ID" value="NZ_BAABHG010000003.1"/>
</dbReference>
<name>A0ABW5G9K9_9PSEU</name>
<comment type="similarity">
    <text evidence="1">In the C-terminal section; belongs to the transposase 35 family.</text>
</comment>
<keyword evidence="10" id="KW-0378">Hydrolase</keyword>
<keyword evidence="2" id="KW-0815">Transposition</keyword>
<evidence type="ECO:0000256" key="3">
    <source>
        <dbReference type="ARBA" id="ARBA00022723"/>
    </source>
</evidence>
<evidence type="ECO:0000256" key="1">
    <source>
        <dbReference type="ARBA" id="ARBA00008761"/>
    </source>
</evidence>
<feature type="domain" description="Cas12f1-like TNB" evidence="8">
    <location>
        <begin position="321"/>
        <end position="388"/>
    </location>
</feature>
<dbReference type="InterPro" id="IPR010095">
    <property type="entry name" value="Cas12f1-like_TNB"/>
</dbReference>
<keyword evidence="11" id="KW-1185">Reference proteome</keyword>
<accession>A0ABW5G9K9</accession>
<dbReference type="GO" id="GO:0004519">
    <property type="term" value="F:endonuclease activity"/>
    <property type="evidence" value="ECO:0007669"/>
    <property type="project" value="UniProtKB-KW"/>
</dbReference>
<dbReference type="Pfam" id="PF12323">
    <property type="entry name" value="HTH_OrfB_IS605"/>
    <property type="match status" value="1"/>
</dbReference>
<feature type="domain" description="Probable transposase IS891/IS1136/IS1341" evidence="7">
    <location>
        <begin position="175"/>
        <end position="294"/>
    </location>
</feature>
<keyword evidence="3" id="KW-0479">Metal-binding</keyword>
<comment type="caution">
    <text evidence="10">The sequence shown here is derived from an EMBL/GenBank/DDBJ whole genome shotgun (WGS) entry which is preliminary data.</text>
</comment>
<keyword evidence="5" id="KW-0238">DNA-binding</keyword>
<evidence type="ECO:0000259" key="7">
    <source>
        <dbReference type="Pfam" id="PF01385"/>
    </source>
</evidence>
<evidence type="ECO:0000259" key="8">
    <source>
        <dbReference type="Pfam" id="PF07282"/>
    </source>
</evidence>
<dbReference type="InterPro" id="IPR021027">
    <property type="entry name" value="Transposase_put_HTH"/>
</dbReference>
<dbReference type="Pfam" id="PF01385">
    <property type="entry name" value="OrfB_IS605"/>
    <property type="match status" value="1"/>
</dbReference>
<evidence type="ECO:0000259" key="9">
    <source>
        <dbReference type="Pfam" id="PF12323"/>
    </source>
</evidence>
<dbReference type="Proteomes" id="UP001597419">
    <property type="component" value="Unassembled WGS sequence"/>
</dbReference>
<evidence type="ECO:0000313" key="11">
    <source>
        <dbReference type="Proteomes" id="UP001597419"/>
    </source>
</evidence>
<proteinExistence type="inferred from homology"/>
<evidence type="ECO:0000256" key="2">
    <source>
        <dbReference type="ARBA" id="ARBA00022578"/>
    </source>
</evidence>
<evidence type="ECO:0000313" key="10">
    <source>
        <dbReference type="EMBL" id="MFD2457856.1"/>
    </source>
</evidence>
<dbReference type="EMBL" id="JBHUKU010000002">
    <property type="protein sequence ID" value="MFD2457856.1"/>
    <property type="molecule type" value="Genomic_DNA"/>
</dbReference>
<gene>
    <name evidence="10" type="ORF">ACFSYJ_04565</name>
</gene>